<keyword evidence="8" id="KW-1185">Reference proteome</keyword>
<evidence type="ECO:0000256" key="3">
    <source>
        <dbReference type="ARBA" id="ARBA00022989"/>
    </source>
</evidence>
<evidence type="ECO:0000313" key="8">
    <source>
        <dbReference type="Proteomes" id="UP000305654"/>
    </source>
</evidence>
<evidence type="ECO:0000313" key="7">
    <source>
        <dbReference type="EMBL" id="TLU72330.1"/>
    </source>
</evidence>
<keyword evidence="2 5" id="KW-0812">Transmembrane</keyword>
<sequence>MIQALLRAGIGRRHRAWLRQAARTLVSVFLSGAVSELFGLHEAPWALITAAIVTSSSVTGTWTAGRDQIVGTLIGAVAGAAAIGLELLGYPKMPVFWVVLAPLALLAAARPTLRLTCVTLVVVFLFPSPGSPFARPVDRVFAILTGALVSLVVSFVVFRSRAREQAFGAAREMLGVLRQLLAEVMTGRGPASSRDALNDASITALRQLADAVIEARREHVSALEQADPLLVRLVPMLRRLQSDVLFVTRAMDELPDAVALRGTLASASQALTDVFDGLARRCAAIENGRPGIEAPGDGAAEIANLDDTLASLGDTAGVPLRFTLQMLRRDLDDMETAILQDAQEGGGSLPAGAA</sequence>
<dbReference type="AlphaFoldDB" id="A0A5R9J3Y2"/>
<comment type="caution">
    <text evidence="7">The sequence shown here is derived from an EMBL/GenBank/DDBJ whole genome shotgun (WGS) entry which is preliminary data.</text>
</comment>
<keyword evidence="4 5" id="KW-0472">Membrane</keyword>
<comment type="subcellular location">
    <subcellularLocation>
        <location evidence="1">Membrane</location>
        <topology evidence="1">Multi-pass membrane protein</topology>
    </subcellularLocation>
</comment>
<dbReference type="RefSeq" id="WP_138325792.1">
    <property type="nucleotide sequence ID" value="NZ_VCDI01000003.1"/>
</dbReference>
<organism evidence="7 8">
    <name type="scientific">Lichenicoccus roseus</name>
    <dbReference type="NCBI Taxonomy" id="2683649"/>
    <lineage>
        <taxon>Bacteria</taxon>
        <taxon>Pseudomonadati</taxon>
        <taxon>Pseudomonadota</taxon>
        <taxon>Alphaproteobacteria</taxon>
        <taxon>Acetobacterales</taxon>
        <taxon>Acetobacteraceae</taxon>
        <taxon>Lichenicoccus</taxon>
    </lineage>
</organism>
<feature type="transmembrane region" description="Helical" evidence="5">
    <location>
        <begin position="69"/>
        <end position="88"/>
    </location>
</feature>
<dbReference type="Pfam" id="PF13515">
    <property type="entry name" value="FUSC_2"/>
    <property type="match status" value="1"/>
</dbReference>
<accession>A0A5R9J3Y2</accession>
<proteinExistence type="predicted"/>
<feature type="transmembrane region" description="Helical" evidence="5">
    <location>
        <begin position="21"/>
        <end position="39"/>
    </location>
</feature>
<evidence type="ECO:0000256" key="2">
    <source>
        <dbReference type="ARBA" id="ARBA00022692"/>
    </source>
</evidence>
<name>A0A5R9J3Y2_9PROT</name>
<feature type="domain" description="Integral membrane bound transporter" evidence="6">
    <location>
        <begin position="31"/>
        <end position="153"/>
    </location>
</feature>
<evidence type="ECO:0000259" key="6">
    <source>
        <dbReference type="Pfam" id="PF13515"/>
    </source>
</evidence>
<evidence type="ECO:0000256" key="5">
    <source>
        <dbReference type="SAM" id="Phobius"/>
    </source>
</evidence>
<dbReference type="GO" id="GO:0016020">
    <property type="term" value="C:membrane"/>
    <property type="evidence" value="ECO:0007669"/>
    <property type="project" value="UniProtKB-SubCell"/>
</dbReference>
<dbReference type="Proteomes" id="UP000305654">
    <property type="component" value="Unassembled WGS sequence"/>
</dbReference>
<protein>
    <submittedName>
        <fullName evidence="7">FUSC family protein</fullName>
    </submittedName>
</protein>
<dbReference type="OrthoDB" id="7224074at2"/>
<feature type="transmembrane region" description="Helical" evidence="5">
    <location>
        <begin position="140"/>
        <end position="158"/>
    </location>
</feature>
<reference evidence="7 8" key="1">
    <citation type="submission" date="2019-05" db="EMBL/GenBank/DDBJ databases">
        <authorList>
            <person name="Pankratov T."/>
            <person name="Grouzdev D."/>
        </authorList>
    </citation>
    <scope>NUCLEOTIDE SEQUENCE [LARGE SCALE GENOMIC DNA]</scope>
    <source>
        <strain evidence="7 8">KEBCLARHB70R</strain>
    </source>
</reference>
<keyword evidence="3 5" id="KW-1133">Transmembrane helix</keyword>
<dbReference type="EMBL" id="VCDI01000003">
    <property type="protein sequence ID" value="TLU72330.1"/>
    <property type="molecule type" value="Genomic_DNA"/>
</dbReference>
<evidence type="ECO:0000256" key="4">
    <source>
        <dbReference type="ARBA" id="ARBA00023136"/>
    </source>
</evidence>
<gene>
    <name evidence="7" type="ORF">FE263_09585</name>
</gene>
<dbReference type="InterPro" id="IPR049453">
    <property type="entry name" value="Memb_transporter_dom"/>
</dbReference>
<evidence type="ECO:0000256" key="1">
    <source>
        <dbReference type="ARBA" id="ARBA00004141"/>
    </source>
</evidence>